<comment type="subunit">
    <text evidence="4">Homohexamer.</text>
</comment>
<dbReference type="Gene3D" id="3.30.429.10">
    <property type="entry name" value="Macrophage Migration Inhibitory Factor"/>
    <property type="match status" value="1"/>
</dbReference>
<protein>
    <recommendedName>
        <fullName evidence="6">2-hydroxymuconate tautomerase</fullName>
        <ecNumber evidence="5">5.3.2.6</ecNumber>
    </recommendedName>
    <alternativeName>
        <fullName evidence="8">4-oxalocrotonate tautomerase</fullName>
    </alternativeName>
</protein>
<evidence type="ECO:0000256" key="5">
    <source>
        <dbReference type="ARBA" id="ARBA00012667"/>
    </source>
</evidence>
<evidence type="ECO:0000256" key="4">
    <source>
        <dbReference type="ARBA" id="ARBA00011643"/>
    </source>
</evidence>
<comment type="caution">
    <text evidence="10">The sequence shown here is derived from an EMBL/GenBank/DDBJ whole genome shotgun (WGS) entry which is preliminary data.</text>
</comment>
<dbReference type="EMBL" id="QJRG01000034">
    <property type="protein sequence ID" value="RWU25025.1"/>
    <property type="molecule type" value="Genomic_DNA"/>
</dbReference>
<accession>A0A443ZW79</accession>
<dbReference type="InterPro" id="IPR014347">
    <property type="entry name" value="Tautomerase/MIF_sf"/>
</dbReference>
<evidence type="ECO:0000313" key="10">
    <source>
        <dbReference type="EMBL" id="RWU25025.1"/>
    </source>
</evidence>
<evidence type="ECO:0000256" key="7">
    <source>
        <dbReference type="ARBA" id="ARBA00023235"/>
    </source>
</evidence>
<keyword evidence="7" id="KW-0413">Isomerase</keyword>
<comment type="catalytic activity">
    <reaction evidence="1">
        <text>(2Z,4E)-2-hydroxyhexa-2,4-dienedioate = (3E)-2-oxohex-3-enedioate</text>
        <dbReference type="Rhea" id="RHEA:33431"/>
        <dbReference type="ChEBI" id="CHEBI:28080"/>
        <dbReference type="ChEBI" id="CHEBI:64908"/>
        <dbReference type="EC" id="5.3.2.6"/>
    </reaction>
</comment>
<name>A0A443ZW79_9PSED</name>
<dbReference type="PANTHER" id="PTHR35530">
    <property type="entry name" value="TAUTOMERASE-RELATED"/>
    <property type="match status" value="1"/>
</dbReference>
<gene>
    <name evidence="10" type="ORF">DM813_04630</name>
</gene>
<organism evidence="10 11">
    <name type="scientific">Pseudomonas alkylphenolica</name>
    <dbReference type="NCBI Taxonomy" id="237609"/>
    <lineage>
        <taxon>Bacteria</taxon>
        <taxon>Pseudomonadati</taxon>
        <taxon>Pseudomonadota</taxon>
        <taxon>Gammaproteobacteria</taxon>
        <taxon>Pseudomonadales</taxon>
        <taxon>Pseudomonadaceae</taxon>
        <taxon>Pseudomonas</taxon>
    </lineage>
</organism>
<evidence type="ECO:0000256" key="6">
    <source>
        <dbReference type="ARBA" id="ARBA00015750"/>
    </source>
</evidence>
<comment type="similarity">
    <text evidence="3">Belongs to the 4-oxalocrotonate tautomerase family.</text>
</comment>
<evidence type="ECO:0000256" key="3">
    <source>
        <dbReference type="ARBA" id="ARBA00006723"/>
    </source>
</evidence>
<proteinExistence type="inferred from homology"/>
<dbReference type="PANTHER" id="PTHR35530:SF1">
    <property type="entry name" value="2-HYDROXYMUCONATE TAUTOMERASE"/>
    <property type="match status" value="1"/>
</dbReference>
<dbReference type="SUPFAM" id="SSF55331">
    <property type="entry name" value="Tautomerase/MIF"/>
    <property type="match status" value="1"/>
</dbReference>
<reference evidence="10 11" key="1">
    <citation type="submission" date="2018-06" db="EMBL/GenBank/DDBJ databases">
        <title>Bacteria isolated from soil of Wuhan.</title>
        <authorList>
            <person name="Wei X."/>
            <person name="Chunhua H."/>
        </authorList>
    </citation>
    <scope>NUCLEOTIDE SEQUENCE [LARGE SCALE GENOMIC DNA]</scope>
    <source>
        <strain evidence="11">xwS2</strain>
    </source>
</reference>
<comment type="function">
    <text evidence="2">Catalyzes the ketonization of 2-hydroxymuconate stereoselectively to yield 2-oxo-3-hexenedioate.</text>
</comment>
<evidence type="ECO:0000313" key="11">
    <source>
        <dbReference type="Proteomes" id="UP000288983"/>
    </source>
</evidence>
<sequence length="62" mass="6772">MPIITINIVEGETSIEEKRLMMLAVTEAISATTSYRPQDVRIIIHELEASNYSVAGKATGAH</sequence>
<dbReference type="EC" id="5.3.2.6" evidence="5"/>
<dbReference type="Pfam" id="PF01361">
    <property type="entry name" value="Tautomerase"/>
    <property type="match status" value="1"/>
</dbReference>
<dbReference type="OrthoDB" id="9799841at2"/>
<dbReference type="InterPro" id="IPR004370">
    <property type="entry name" value="4-OT-like_dom"/>
</dbReference>
<feature type="domain" description="4-oxalocrotonate tautomerase-like" evidence="9">
    <location>
        <begin position="2"/>
        <end position="60"/>
    </location>
</feature>
<evidence type="ECO:0000256" key="8">
    <source>
        <dbReference type="ARBA" id="ARBA00029674"/>
    </source>
</evidence>
<evidence type="ECO:0000259" key="9">
    <source>
        <dbReference type="Pfam" id="PF01361"/>
    </source>
</evidence>
<evidence type="ECO:0000256" key="1">
    <source>
        <dbReference type="ARBA" id="ARBA00001379"/>
    </source>
</evidence>
<dbReference type="AlphaFoldDB" id="A0A443ZW79"/>
<dbReference type="Proteomes" id="UP000288983">
    <property type="component" value="Unassembled WGS sequence"/>
</dbReference>
<evidence type="ECO:0000256" key="2">
    <source>
        <dbReference type="ARBA" id="ARBA00003024"/>
    </source>
</evidence>
<dbReference type="GO" id="GO:0016853">
    <property type="term" value="F:isomerase activity"/>
    <property type="evidence" value="ECO:0007669"/>
    <property type="project" value="UniProtKB-KW"/>
</dbReference>
<dbReference type="RefSeq" id="WP_128322239.1">
    <property type="nucleotide sequence ID" value="NZ_QJRG01000034.1"/>
</dbReference>